<keyword evidence="4" id="KW-0238">DNA-binding</keyword>
<keyword evidence="5" id="KW-0804">Transcription</keyword>
<protein>
    <submittedName>
        <fullName evidence="7">Uncharacterized protein</fullName>
    </submittedName>
</protein>
<evidence type="ECO:0000256" key="3">
    <source>
        <dbReference type="ARBA" id="ARBA00023015"/>
    </source>
</evidence>
<keyword evidence="6" id="KW-0539">Nucleus</keyword>
<evidence type="ECO:0000313" key="8">
    <source>
        <dbReference type="Proteomes" id="UP001152024"/>
    </source>
</evidence>
<evidence type="ECO:0000256" key="6">
    <source>
        <dbReference type="ARBA" id="ARBA00023242"/>
    </source>
</evidence>
<dbReference type="InterPro" id="IPR052360">
    <property type="entry name" value="Transcr_Regulatory_Proteins"/>
</dbReference>
<keyword evidence="1" id="KW-0479">Metal-binding</keyword>
<dbReference type="PANTHER" id="PTHR36206">
    <property type="entry name" value="ASPERCRYPTIN BIOSYNTHESIS CLUSTER-SPECIFIC TRANSCRIPTION REGULATOR ATNN-RELATED"/>
    <property type="match status" value="1"/>
</dbReference>
<evidence type="ECO:0000256" key="4">
    <source>
        <dbReference type="ARBA" id="ARBA00023125"/>
    </source>
</evidence>
<comment type="caution">
    <text evidence="7">The sequence shown here is derived from an EMBL/GenBank/DDBJ whole genome shotgun (WGS) entry which is preliminary data.</text>
</comment>
<keyword evidence="8" id="KW-1185">Reference proteome</keyword>
<proteinExistence type="predicted"/>
<evidence type="ECO:0000256" key="2">
    <source>
        <dbReference type="ARBA" id="ARBA00022833"/>
    </source>
</evidence>
<dbReference type="EMBL" id="JAOQBH010000019">
    <property type="protein sequence ID" value="KAJ4122816.1"/>
    <property type="molecule type" value="Genomic_DNA"/>
</dbReference>
<accession>A0ABQ8R1H9</accession>
<evidence type="ECO:0000256" key="5">
    <source>
        <dbReference type="ARBA" id="ARBA00023163"/>
    </source>
</evidence>
<keyword evidence="3" id="KW-0805">Transcription regulation</keyword>
<evidence type="ECO:0000256" key="1">
    <source>
        <dbReference type="ARBA" id="ARBA00022723"/>
    </source>
</evidence>
<sequence>MAVGAAHRYFSAGSDARSLQHMRSLTKQYNKAITQILPCLTASSVDNLHCILVCCLLFIAFESILGRYAECVRHLRAGNQLLELPDLATGGKNYAITKKLKEMLSTLSVEASIFMDDSIISDKRRIWVTGRAKDTSNLSSRLFQDLDEAVLEIRELELQYTTITRLRIENASDHDQYLTLESEDVEDSPQANVLDALFEDLQRGFKTWIARFDSTKRALEYKQHPHAESQQFLNLVLAQRFWSMNAYFVPEPSVDPTADFLNAAERLVNALATPRYFTFSLDGNLISGLSFVVRVCSDANKRDRALTLLRSLNRREGFWDSREIAKMHEVTLSFDDFESWYEKEVRGGVPGYLGELSKELKRTK</sequence>
<keyword evidence="2" id="KW-0862">Zinc</keyword>
<evidence type="ECO:0000313" key="7">
    <source>
        <dbReference type="EMBL" id="KAJ4122816.1"/>
    </source>
</evidence>
<dbReference type="Proteomes" id="UP001152024">
    <property type="component" value="Unassembled WGS sequence"/>
</dbReference>
<reference evidence="7" key="1">
    <citation type="submission" date="2022-09" db="EMBL/GenBank/DDBJ databases">
        <title>Fusarium specimens isolated from Avocado Roots.</title>
        <authorList>
            <person name="Stajich J."/>
            <person name="Roper C."/>
            <person name="Heimlech-Rivalta G."/>
        </authorList>
    </citation>
    <scope>NUCLEOTIDE SEQUENCE</scope>
    <source>
        <strain evidence="7">CF00095</strain>
    </source>
</reference>
<organism evidence="7 8">
    <name type="scientific">Fusarium equiseti</name>
    <name type="common">Fusarium scirpi</name>
    <dbReference type="NCBI Taxonomy" id="61235"/>
    <lineage>
        <taxon>Eukaryota</taxon>
        <taxon>Fungi</taxon>
        <taxon>Dikarya</taxon>
        <taxon>Ascomycota</taxon>
        <taxon>Pezizomycotina</taxon>
        <taxon>Sordariomycetes</taxon>
        <taxon>Hypocreomycetidae</taxon>
        <taxon>Hypocreales</taxon>
        <taxon>Nectriaceae</taxon>
        <taxon>Fusarium</taxon>
        <taxon>Fusarium incarnatum-equiseti species complex</taxon>
    </lineage>
</organism>
<dbReference type="PANTHER" id="PTHR36206:SF12">
    <property type="entry name" value="ASPERCRYPTIN BIOSYNTHESIS CLUSTER-SPECIFIC TRANSCRIPTION REGULATOR ATNN-RELATED"/>
    <property type="match status" value="1"/>
</dbReference>
<gene>
    <name evidence="7" type="ORF">NW768_010261</name>
</gene>
<name>A0ABQ8R1H9_FUSEQ</name>